<dbReference type="AlphaFoldDB" id="A0A0E9WIH9"/>
<name>A0A0E9WIH9_ANGAN</name>
<protein>
    <submittedName>
        <fullName evidence="1">Uncharacterized protein</fullName>
    </submittedName>
</protein>
<sequence>MRLTAEQWFPPKLSELTQTRGLDLQSPTGQFCVLCLNVTGSVLCYVTALELGNG</sequence>
<reference evidence="1" key="1">
    <citation type="submission" date="2014-11" db="EMBL/GenBank/DDBJ databases">
        <authorList>
            <person name="Amaro Gonzalez C."/>
        </authorList>
    </citation>
    <scope>NUCLEOTIDE SEQUENCE</scope>
</reference>
<organism evidence="1">
    <name type="scientific">Anguilla anguilla</name>
    <name type="common">European freshwater eel</name>
    <name type="synonym">Muraena anguilla</name>
    <dbReference type="NCBI Taxonomy" id="7936"/>
    <lineage>
        <taxon>Eukaryota</taxon>
        <taxon>Metazoa</taxon>
        <taxon>Chordata</taxon>
        <taxon>Craniata</taxon>
        <taxon>Vertebrata</taxon>
        <taxon>Euteleostomi</taxon>
        <taxon>Actinopterygii</taxon>
        <taxon>Neopterygii</taxon>
        <taxon>Teleostei</taxon>
        <taxon>Anguilliformes</taxon>
        <taxon>Anguillidae</taxon>
        <taxon>Anguilla</taxon>
    </lineage>
</organism>
<reference evidence="1" key="2">
    <citation type="journal article" date="2015" name="Fish Shellfish Immunol.">
        <title>Early steps in the European eel (Anguilla anguilla)-Vibrio vulnificus interaction in the gills: Role of the RtxA13 toxin.</title>
        <authorList>
            <person name="Callol A."/>
            <person name="Pajuelo D."/>
            <person name="Ebbesson L."/>
            <person name="Teles M."/>
            <person name="MacKenzie S."/>
            <person name="Amaro C."/>
        </authorList>
    </citation>
    <scope>NUCLEOTIDE SEQUENCE</scope>
</reference>
<proteinExistence type="predicted"/>
<dbReference type="EMBL" id="GBXM01018363">
    <property type="protein sequence ID" value="JAH90214.1"/>
    <property type="molecule type" value="Transcribed_RNA"/>
</dbReference>
<evidence type="ECO:0000313" key="1">
    <source>
        <dbReference type="EMBL" id="JAH90214.1"/>
    </source>
</evidence>
<accession>A0A0E9WIH9</accession>